<feature type="compositionally biased region" description="Acidic residues" evidence="8">
    <location>
        <begin position="325"/>
        <end position="356"/>
    </location>
</feature>
<comment type="caution">
    <text evidence="9">The sequence shown here is derived from an EMBL/GenBank/DDBJ whole genome shotgun (WGS) entry which is preliminary data.</text>
</comment>
<reference evidence="9 10" key="1">
    <citation type="journal article" date="2019" name="G3 (Bethesda)">
        <title>Sequencing of a Wild Apple (Malus baccata) Genome Unravels the Differences Between Cultivated and Wild Apple Species Regarding Disease Resistance and Cold Tolerance.</title>
        <authorList>
            <person name="Chen X."/>
        </authorList>
    </citation>
    <scope>NUCLEOTIDE SEQUENCE [LARGE SCALE GENOMIC DNA]</scope>
    <source>
        <strain evidence="10">cv. Shandingzi</strain>
        <tissue evidence="9">Leaves</tissue>
    </source>
</reference>
<dbReference type="InterPro" id="IPR002164">
    <property type="entry name" value="NAP_family"/>
</dbReference>
<evidence type="ECO:0000256" key="1">
    <source>
        <dbReference type="ARBA" id="ARBA00004123"/>
    </source>
</evidence>
<sequence>MSSNEDNFDMAELDSSLPAAAAALSAEDRDGLVNALKANFVQFTYFWCSLQDKIQSMAGQQTDVLETLSPIVRKRVQVLREIQSQHDEIETKFFEEKAALEAKYQKLYEPLYTKRYEIVNGITEVEGVKNEATMDQEGDEDIEEKGVPDFWLTAMKTNDVLSEEITERDEGALKYLKDIKWSRIDDPKGFKLEFFFDTNPYFKNSILTKTYHMVDENEPILEKAIGTEIEWYPGKSLTQKLLKKKPRKGSKNVKPVTKTEDCASFFNFFSPPEVPKEDEDLDEESAEELQAQMEQDYDIGSTIRDKIIPHATSWFTGEAVHGDGFDDSDDDDEDDELYDDDDEDEEDVDDDEEEEDKGTKKKRGNVQGAEGQQGERPAECKQQ</sequence>
<dbReference type="Gene3D" id="3.30.1120.90">
    <property type="entry name" value="Nucleosome assembly protein"/>
    <property type="match status" value="1"/>
</dbReference>
<dbReference type="Pfam" id="PF00956">
    <property type="entry name" value="NAP"/>
    <property type="match status" value="1"/>
</dbReference>
<evidence type="ECO:0000313" key="9">
    <source>
        <dbReference type="EMBL" id="TQE07821.1"/>
    </source>
</evidence>
<evidence type="ECO:0000313" key="10">
    <source>
        <dbReference type="Proteomes" id="UP000315295"/>
    </source>
</evidence>
<keyword evidence="10" id="KW-1185">Reference proteome</keyword>
<dbReference type="FunFam" id="3.30.1120.90:FF:000005">
    <property type="entry name" value="Nucleosome assembly protein11"/>
    <property type="match status" value="1"/>
</dbReference>
<evidence type="ECO:0000256" key="5">
    <source>
        <dbReference type="ARBA" id="ARBA00023186"/>
    </source>
</evidence>
<dbReference type="SUPFAM" id="SSF143113">
    <property type="entry name" value="NAP-like"/>
    <property type="match status" value="1"/>
</dbReference>
<dbReference type="InterPro" id="IPR037231">
    <property type="entry name" value="NAP-like_sf"/>
</dbReference>
<dbReference type="GO" id="GO:0005634">
    <property type="term" value="C:nucleus"/>
    <property type="evidence" value="ECO:0007669"/>
    <property type="project" value="UniProtKB-SubCell"/>
</dbReference>
<keyword evidence="4" id="KW-0963">Cytoplasm</keyword>
<evidence type="ECO:0008006" key="11">
    <source>
        <dbReference type="Google" id="ProtNLM"/>
    </source>
</evidence>
<keyword evidence="6" id="KW-0539">Nucleus</keyword>
<evidence type="ECO:0000256" key="2">
    <source>
        <dbReference type="ARBA" id="ARBA00004496"/>
    </source>
</evidence>
<evidence type="ECO:0000256" key="3">
    <source>
        <dbReference type="ARBA" id="ARBA00009947"/>
    </source>
</evidence>
<dbReference type="FunFam" id="1.20.5.1500:FF:000001">
    <property type="entry name" value="Nucleosome assembly protein 1-like 1"/>
    <property type="match status" value="1"/>
</dbReference>
<accession>A0A540N9U4</accession>
<dbReference type="STRING" id="106549.A0A540N9U4"/>
<feature type="region of interest" description="Disordered" evidence="8">
    <location>
        <begin position="314"/>
        <end position="383"/>
    </location>
</feature>
<evidence type="ECO:0000256" key="4">
    <source>
        <dbReference type="ARBA" id="ARBA00022490"/>
    </source>
</evidence>
<dbReference type="EMBL" id="VIEB01000080">
    <property type="protein sequence ID" value="TQE07821.1"/>
    <property type="molecule type" value="Genomic_DNA"/>
</dbReference>
<feature type="region of interest" description="Disordered" evidence="8">
    <location>
        <begin position="268"/>
        <end position="288"/>
    </location>
</feature>
<comment type="similarity">
    <text evidence="3 7">Belongs to the nucleosome assembly protein (NAP) family.</text>
</comment>
<dbReference type="Proteomes" id="UP000315295">
    <property type="component" value="Unassembled WGS sequence"/>
</dbReference>
<evidence type="ECO:0000256" key="7">
    <source>
        <dbReference type="RuleBase" id="RU003876"/>
    </source>
</evidence>
<keyword evidence="5" id="KW-0143">Chaperone</keyword>
<dbReference type="GO" id="GO:0042393">
    <property type="term" value="F:histone binding"/>
    <property type="evidence" value="ECO:0007669"/>
    <property type="project" value="UniProtKB-ARBA"/>
</dbReference>
<proteinExistence type="inferred from homology"/>
<gene>
    <name evidence="9" type="ORF">C1H46_006580</name>
</gene>
<dbReference type="Gene3D" id="1.20.5.1500">
    <property type="match status" value="1"/>
</dbReference>
<dbReference type="AlphaFoldDB" id="A0A540N9U4"/>
<dbReference type="GO" id="GO:0000724">
    <property type="term" value="P:double-strand break repair via homologous recombination"/>
    <property type="evidence" value="ECO:0007669"/>
    <property type="project" value="UniProtKB-ARBA"/>
</dbReference>
<name>A0A540N9U4_MALBA</name>
<dbReference type="GO" id="GO:0005737">
    <property type="term" value="C:cytoplasm"/>
    <property type="evidence" value="ECO:0007669"/>
    <property type="project" value="UniProtKB-SubCell"/>
</dbReference>
<protein>
    <recommendedName>
        <fullName evidence="11">Nucleosome assembly protein</fullName>
    </recommendedName>
</protein>
<organism evidence="9 10">
    <name type="scientific">Malus baccata</name>
    <name type="common">Siberian crab apple</name>
    <name type="synonym">Pyrus baccata</name>
    <dbReference type="NCBI Taxonomy" id="106549"/>
    <lineage>
        <taxon>Eukaryota</taxon>
        <taxon>Viridiplantae</taxon>
        <taxon>Streptophyta</taxon>
        <taxon>Embryophyta</taxon>
        <taxon>Tracheophyta</taxon>
        <taxon>Spermatophyta</taxon>
        <taxon>Magnoliopsida</taxon>
        <taxon>eudicotyledons</taxon>
        <taxon>Gunneridae</taxon>
        <taxon>Pentapetalae</taxon>
        <taxon>rosids</taxon>
        <taxon>fabids</taxon>
        <taxon>Rosales</taxon>
        <taxon>Rosaceae</taxon>
        <taxon>Amygdaloideae</taxon>
        <taxon>Maleae</taxon>
        <taxon>Malus</taxon>
    </lineage>
</organism>
<evidence type="ECO:0000256" key="8">
    <source>
        <dbReference type="SAM" id="MobiDB-lite"/>
    </source>
</evidence>
<comment type="subcellular location">
    <subcellularLocation>
        <location evidence="2">Cytoplasm</location>
    </subcellularLocation>
    <subcellularLocation>
        <location evidence="1">Nucleus</location>
    </subcellularLocation>
</comment>
<feature type="compositionally biased region" description="Acidic residues" evidence="8">
    <location>
        <begin position="276"/>
        <end position="287"/>
    </location>
</feature>
<dbReference type="PANTHER" id="PTHR11875">
    <property type="entry name" value="TESTIS-SPECIFIC Y-ENCODED PROTEIN"/>
    <property type="match status" value="1"/>
</dbReference>
<evidence type="ECO:0000256" key="6">
    <source>
        <dbReference type="ARBA" id="ARBA00023242"/>
    </source>
</evidence>
<dbReference type="GO" id="GO:0006334">
    <property type="term" value="P:nucleosome assembly"/>
    <property type="evidence" value="ECO:0007669"/>
    <property type="project" value="InterPro"/>
</dbReference>